<dbReference type="Proteomes" id="UP000012174">
    <property type="component" value="Unassembled WGS sequence"/>
</dbReference>
<protein>
    <submittedName>
        <fullName evidence="1">Putative f-box domain-containing protein</fullName>
    </submittedName>
</protein>
<dbReference type="EMBL" id="KB705565">
    <property type="protein sequence ID" value="EMR71857.1"/>
    <property type="molecule type" value="Genomic_DNA"/>
</dbReference>
<name>M7T5F1_EUTLA</name>
<dbReference type="OrthoDB" id="4194555at2759"/>
<evidence type="ECO:0000313" key="1">
    <source>
        <dbReference type="EMBL" id="EMR71857.1"/>
    </source>
</evidence>
<gene>
    <name evidence="1" type="ORF">UCREL1_1100</name>
</gene>
<proteinExistence type="predicted"/>
<accession>M7T5F1</accession>
<dbReference type="KEGG" id="ela:UCREL1_1100"/>
<sequence length="491" mass="56932">MMRDVKLSDLMQMEPVRSHSIPALIEKLLAWEGSSLETFSGEERVRCPLPAREREGEMVRSSESFRDCCPERSKLLRLQPDMLTQNQKRFLAQHIMAQQALIQAYQLAVMDNAPSFENLRKFKVASLPSFHIDLLCRDDFWAELPMLKEVSLAVVPDWRSLSQIGPHVEDIQVYPADAILKVFRLLNDYIGRQPNVENLHFEWLCGGELASGLHQRNKLVLPGPFMKDHRKIVNFHPNNLLILPDNLMKKKLRLSGKMKLKKLVFKSCGYVEVPDGRFVRPWPFEGYQKQDIEPMAERLVDTGLEENCRCVRHFMQANTDRHLARVIGGIPRIEGETLKSVFGFKFGWRESIDAMARSKSHQEYVVYDEATYMAAWREGVRTPGRGRFSGTIEHQTEELTPLRRYEGIFYPKALSRWHEKKPKGEDGDDDDGDTIVDPVEVYNSRRFDSDYDDNVDESLDKLMTMLELNAGYVTKGHNDHRRRLNLVIRTR</sequence>
<dbReference type="eggNOG" id="ENOG502SK00">
    <property type="taxonomic scope" value="Eukaryota"/>
</dbReference>
<keyword evidence="2" id="KW-1185">Reference proteome</keyword>
<organism evidence="1 2">
    <name type="scientific">Eutypa lata (strain UCR-EL1)</name>
    <name type="common">Grapevine dieback disease fungus</name>
    <name type="synonym">Eutypa armeniacae</name>
    <dbReference type="NCBI Taxonomy" id="1287681"/>
    <lineage>
        <taxon>Eukaryota</taxon>
        <taxon>Fungi</taxon>
        <taxon>Dikarya</taxon>
        <taxon>Ascomycota</taxon>
        <taxon>Pezizomycotina</taxon>
        <taxon>Sordariomycetes</taxon>
        <taxon>Xylariomycetidae</taxon>
        <taxon>Xylariales</taxon>
        <taxon>Diatrypaceae</taxon>
        <taxon>Eutypa</taxon>
    </lineage>
</organism>
<dbReference type="HOGENOM" id="CLU_555509_0_0_1"/>
<evidence type="ECO:0000313" key="2">
    <source>
        <dbReference type="Proteomes" id="UP000012174"/>
    </source>
</evidence>
<dbReference type="AlphaFoldDB" id="M7T5F1"/>
<reference evidence="2" key="1">
    <citation type="journal article" date="2013" name="Genome Announc.">
        <title>Draft genome sequence of the grapevine dieback fungus Eutypa lata UCR-EL1.</title>
        <authorList>
            <person name="Blanco-Ulate B."/>
            <person name="Rolshausen P.E."/>
            <person name="Cantu D."/>
        </authorList>
    </citation>
    <scope>NUCLEOTIDE SEQUENCE [LARGE SCALE GENOMIC DNA]</scope>
    <source>
        <strain evidence="2">UCR-EL1</strain>
    </source>
</reference>